<gene>
    <name evidence="2" type="ORF">BDV98DRAFT_182939</name>
</gene>
<evidence type="ECO:0000313" key="2">
    <source>
        <dbReference type="EMBL" id="TFK99085.1"/>
    </source>
</evidence>
<feature type="region of interest" description="Disordered" evidence="1">
    <location>
        <begin position="879"/>
        <end position="927"/>
    </location>
</feature>
<feature type="compositionally biased region" description="Basic residues" evidence="1">
    <location>
        <begin position="906"/>
        <end position="916"/>
    </location>
</feature>
<feature type="compositionally biased region" description="Basic and acidic residues" evidence="1">
    <location>
        <begin position="73"/>
        <end position="88"/>
    </location>
</feature>
<feature type="compositionally biased region" description="Basic residues" evidence="1">
    <location>
        <begin position="748"/>
        <end position="765"/>
    </location>
</feature>
<dbReference type="GO" id="GO:0005634">
    <property type="term" value="C:nucleus"/>
    <property type="evidence" value="ECO:0007669"/>
    <property type="project" value="InterPro"/>
</dbReference>
<protein>
    <submittedName>
        <fullName evidence="2">Mus7/MMS22 family-domain-containing protein</fullName>
    </submittedName>
</protein>
<organism evidence="2 3">
    <name type="scientific">Pterulicium gracile</name>
    <dbReference type="NCBI Taxonomy" id="1884261"/>
    <lineage>
        <taxon>Eukaryota</taxon>
        <taxon>Fungi</taxon>
        <taxon>Dikarya</taxon>
        <taxon>Basidiomycota</taxon>
        <taxon>Agaricomycotina</taxon>
        <taxon>Agaricomycetes</taxon>
        <taxon>Agaricomycetidae</taxon>
        <taxon>Agaricales</taxon>
        <taxon>Pleurotineae</taxon>
        <taxon>Pterulaceae</taxon>
        <taxon>Pterulicium</taxon>
    </lineage>
</organism>
<dbReference type="Pfam" id="PF09462">
    <property type="entry name" value="Mus7"/>
    <property type="match status" value="1"/>
</dbReference>
<reference evidence="2 3" key="1">
    <citation type="journal article" date="2019" name="Nat. Ecol. Evol.">
        <title>Megaphylogeny resolves global patterns of mushroom evolution.</title>
        <authorList>
            <person name="Varga T."/>
            <person name="Krizsan K."/>
            <person name="Foldi C."/>
            <person name="Dima B."/>
            <person name="Sanchez-Garcia M."/>
            <person name="Sanchez-Ramirez S."/>
            <person name="Szollosi G.J."/>
            <person name="Szarkandi J.G."/>
            <person name="Papp V."/>
            <person name="Albert L."/>
            <person name="Andreopoulos W."/>
            <person name="Angelini C."/>
            <person name="Antonin V."/>
            <person name="Barry K.W."/>
            <person name="Bougher N.L."/>
            <person name="Buchanan P."/>
            <person name="Buyck B."/>
            <person name="Bense V."/>
            <person name="Catcheside P."/>
            <person name="Chovatia M."/>
            <person name="Cooper J."/>
            <person name="Damon W."/>
            <person name="Desjardin D."/>
            <person name="Finy P."/>
            <person name="Geml J."/>
            <person name="Haridas S."/>
            <person name="Hughes K."/>
            <person name="Justo A."/>
            <person name="Karasinski D."/>
            <person name="Kautmanova I."/>
            <person name="Kiss B."/>
            <person name="Kocsube S."/>
            <person name="Kotiranta H."/>
            <person name="LaButti K.M."/>
            <person name="Lechner B.E."/>
            <person name="Liimatainen K."/>
            <person name="Lipzen A."/>
            <person name="Lukacs Z."/>
            <person name="Mihaltcheva S."/>
            <person name="Morgado L.N."/>
            <person name="Niskanen T."/>
            <person name="Noordeloos M.E."/>
            <person name="Ohm R.A."/>
            <person name="Ortiz-Santana B."/>
            <person name="Ovrebo C."/>
            <person name="Racz N."/>
            <person name="Riley R."/>
            <person name="Savchenko A."/>
            <person name="Shiryaev A."/>
            <person name="Soop K."/>
            <person name="Spirin V."/>
            <person name="Szebenyi C."/>
            <person name="Tomsovsky M."/>
            <person name="Tulloss R.E."/>
            <person name="Uehling J."/>
            <person name="Grigoriev I.V."/>
            <person name="Vagvolgyi C."/>
            <person name="Papp T."/>
            <person name="Martin F.M."/>
            <person name="Miettinen O."/>
            <person name="Hibbett D.S."/>
            <person name="Nagy L.G."/>
        </authorList>
    </citation>
    <scope>NUCLEOTIDE SEQUENCE [LARGE SCALE GENOMIC DNA]</scope>
    <source>
        <strain evidence="2 3">CBS 309.79</strain>
    </source>
</reference>
<feature type="region of interest" description="Disordered" evidence="1">
    <location>
        <begin position="268"/>
        <end position="541"/>
    </location>
</feature>
<feature type="compositionally biased region" description="Basic and acidic residues" evidence="1">
    <location>
        <begin position="879"/>
        <end position="894"/>
    </location>
</feature>
<feature type="compositionally biased region" description="Basic and acidic residues" evidence="1">
    <location>
        <begin position="581"/>
        <end position="594"/>
    </location>
</feature>
<dbReference type="OrthoDB" id="2386201at2759"/>
<sequence>MEWDDLDEIPGSDEGEELLPIVPYRTANASQSPAQTSAAPSPKLNISPRRATTPPRKRRKLDHLSSDDDDEDPLRLRPGDFARQDDRSGSPTLSELGRSSPQLHPTPSRRSAPPSFTPASPSREDFDPLSATPSSRADTPPWSTGPTATSPPRLIKDDAFSQSSSSGSRYISPLTDLDDEDVLASLPSTVAQDRPRLPWSQMDDDEDDDLPPNPETAVPAVDIVMETAGANQEEVLELPPDLIEHRYPKRRRTEQQLKPYGWDMAIYRDTMRGNKDAVVRTRDIRREEAASRANRYEDDEGEAADDDDDEQSEGQVSPGRRPRRRSRSRSRGPNTQCVGSPPTLDGDGGDSSPAEDAEVAAYRKEADSLRAQQKREEREKKKREAQERREANTGRLMNKRGKRAKEFPISANSVSDREEGPSSRRRVRRPSPPPRRAQSPSPARGEETTSRRRLRRASSSAPASPSSCNSQAPGVASFYDEDQPFEGHFPDFNDGAMDLDDPPFEGAPTARRSSSVVSVQDSVRVSSSESSEEEEEPLERSAEALEKLLDADPALREQRKLLGKLYPAKQRDEYMWEIIEKRRTDARDRQNVRRERTRRRVGPLMPGQAQARRSGAARVREVKGDSESEEEVRDTPRNTPSPPRRTSRGQARMESPPPRRRQQPTTSATRPSAGPTEVVDISDDETVRAGAYDVSSSDSDSDVVEDAQMTQFVEELRRTGPSTQGLVRERNHVDYMLDRTMVHGGPRGGKKKKKAKSSGRSKPHTLKGPTRDGAGRRSHGARQQQHRDSGGRAPRHSTAEASRQNAGPSSSRPRNARSSASRQQNATASSSRHQNATASSSRQRNTKASSNRLQNAGASSSYQTTLADYEFDLESDHDEFHSAPDLHSDPEPHVPHNPFSRAAQRSTKRGRKKAVRKQPPYTFGQSGQTAIAPNLYLEPRQFEMFLQHEGFNEQLRSKQSTSDPKVPSRPWQSQNNRALSPFRANTPLNVPDGDSLAHDPSPRLRSKHTTLDLAWLRKLNGRVSFAPTTYIGKGYIDELVRMAKGDTQPTEPYHFCYNGYDLHSACTTATFLESLGELRQELMREMKATHGEDDLATGMRLQGAVRAHCHLLSWLHHHRPVDEVTLVGSRVEAEARLLLTEAAAQSASPVTHTMLTISWFVVEAIARLGRKLNCIDLSVEEGSIYGTALSHLCSHLIRLGILESCSALDEGGNILDSKTLGQRSAELWISLQHLTTCTVTVRTQGATSSPSHPLGIIAHSIARREMTATEPPFRQGERRWQLIFGLCYLSQFSTMGRPRADQRFATSWSLVAEALKSVELGVSKELEPGVVPDQARRLLDEYAGQLMRRCAHLWTFWGWELASTGSVLVQLLAVSRSRKYSNLVEEDTEFPEFLRKDPSLLFTPDATCNTALEMYVKLAFSALVNGKQVYHPVSVNDRVPQNTARKIYSSFSPTSQLVFSRDHPPFTDQQSSLINRFTIIAMYIALEPEKTESMLMKLRGYMDFGNMELTTRATCIRGAMYLGMFLVKIDLSPEPCLAWLTAMLETLMNELPSAPKEHRSVATGGDPPIRVKMAIMGVLQAMTRVLVFHRSCSKPGIPLAFLHSSLFKKRIFGHTPESPAILENSFPSYVVREFIQSCLDVLPSSKKHKKAVLTTDFESQEEFAELDAMFMEDGFMEALNVEEGKARASQETVEESAVAKLIKDQVLFRVFMLTQKKFTSPDETSVNLDDYTNDANAWIECWLGCAAVIVRNGLEGWDHYIAMSRFSYRDIISLAWRARTCLKVMQNLFSVEPKTFHNATLQGDYTVVLLNGLTTPHTPLQIEFLEAVRDYVNASEEQHPLLHEVQFPTEQGYTSPQHLAAQRLRAIRSICDNFEQLLASKSFNRSSAVAYCEQYSQAFSDALLTMKEVCTTKTQKRDEHPDCDVYVAFCKDVATTMSDHAQLNASLTDVGKAVLEWGTTTLKL</sequence>
<feature type="compositionally biased region" description="Low complexity" evidence="1">
    <location>
        <begin position="26"/>
        <end position="54"/>
    </location>
</feature>
<feature type="compositionally biased region" description="Acidic residues" evidence="1">
    <location>
        <begin position="297"/>
        <end position="312"/>
    </location>
</feature>
<feature type="compositionally biased region" description="Acidic residues" evidence="1">
    <location>
        <begin position="1"/>
        <end position="17"/>
    </location>
</feature>
<dbReference type="GO" id="GO:0035361">
    <property type="term" value="C:Cul8-RING ubiquitin ligase complex"/>
    <property type="evidence" value="ECO:0007669"/>
    <property type="project" value="TreeGrafter"/>
</dbReference>
<feature type="compositionally biased region" description="Low complexity" evidence="1">
    <location>
        <begin position="161"/>
        <end position="172"/>
    </location>
</feature>
<feature type="compositionally biased region" description="Polar residues" evidence="1">
    <location>
        <begin position="89"/>
        <end position="103"/>
    </location>
</feature>
<feature type="compositionally biased region" description="Low complexity" evidence="1">
    <location>
        <begin position="808"/>
        <end position="832"/>
    </location>
</feature>
<feature type="compositionally biased region" description="Basic residues" evidence="1">
    <location>
        <begin position="320"/>
        <end position="330"/>
    </location>
</feature>
<keyword evidence="3" id="KW-1185">Reference proteome</keyword>
<proteinExistence type="predicted"/>
<feature type="compositionally biased region" description="Basic and acidic residues" evidence="1">
    <location>
        <begin position="727"/>
        <end position="741"/>
    </location>
</feature>
<name>A0A5C3QAJ4_9AGAR</name>
<feature type="compositionally biased region" description="Low complexity" evidence="1">
    <location>
        <begin position="607"/>
        <end position="617"/>
    </location>
</feature>
<feature type="region of interest" description="Disordered" evidence="1">
    <location>
        <begin position="1"/>
        <end position="216"/>
    </location>
</feature>
<feature type="compositionally biased region" description="Polar residues" evidence="1">
    <location>
        <begin position="833"/>
        <end position="861"/>
    </location>
</feature>
<feature type="compositionally biased region" description="Low complexity" evidence="1">
    <location>
        <begin position="457"/>
        <end position="467"/>
    </location>
</feature>
<feature type="compositionally biased region" description="Basic and acidic residues" evidence="1">
    <location>
        <begin position="269"/>
        <end position="296"/>
    </location>
</feature>
<feature type="compositionally biased region" description="Basic and acidic residues" evidence="1">
    <location>
        <begin position="361"/>
        <end position="392"/>
    </location>
</feature>
<dbReference type="PANTHER" id="PTHR28122">
    <property type="entry name" value="E3 UBIQUITIN-PROTEIN LIGASE SUBSTRATE RECEPTOR MMS22"/>
    <property type="match status" value="1"/>
</dbReference>
<feature type="compositionally biased region" description="Low complexity" evidence="1">
    <location>
        <begin position="105"/>
        <end position="121"/>
    </location>
</feature>
<dbReference type="PANTHER" id="PTHR28122:SF1">
    <property type="entry name" value="E3 UBIQUITIN-PROTEIN LIGASE SUBSTRATE RECEPTOR MMS22"/>
    <property type="match status" value="1"/>
</dbReference>
<feature type="region of interest" description="Disordered" evidence="1">
    <location>
        <begin position="954"/>
        <end position="1004"/>
    </location>
</feature>
<feature type="compositionally biased region" description="Polar residues" evidence="1">
    <location>
        <begin position="131"/>
        <end position="150"/>
    </location>
</feature>
<dbReference type="STRING" id="1884261.A0A5C3QAJ4"/>
<evidence type="ECO:0000256" key="1">
    <source>
        <dbReference type="SAM" id="MobiDB-lite"/>
    </source>
</evidence>
<accession>A0A5C3QAJ4</accession>
<feature type="compositionally biased region" description="Low complexity" evidence="1">
    <location>
        <begin position="511"/>
        <end position="529"/>
    </location>
</feature>
<dbReference type="GO" id="GO:0031297">
    <property type="term" value="P:replication fork processing"/>
    <property type="evidence" value="ECO:0007669"/>
    <property type="project" value="InterPro"/>
</dbReference>
<dbReference type="GO" id="GO:0000724">
    <property type="term" value="P:double-strand break repair via homologous recombination"/>
    <property type="evidence" value="ECO:0007669"/>
    <property type="project" value="TreeGrafter"/>
</dbReference>
<dbReference type="InterPro" id="IPR019021">
    <property type="entry name" value="Mms22"/>
</dbReference>
<feature type="region of interest" description="Disordered" evidence="1">
    <location>
        <begin position="581"/>
        <end position="861"/>
    </location>
</feature>
<dbReference type="Proteomes" id="UP000305067">
    <property type="component" value="Unassembled WGS sequence"/>
</dbReference>
<dbReference type="EMBL" id="ML178835">
    <property type="protein sequence ID" value="TFK99085.1"/>
    <property type="molecule type" value="Genomic_DNA"/>
</dbReference>
<evidence type="ECO:0000313" key="3">
    <source>
        <dbReference type="Proteomes" id="UP000305067"/>
    </source>
</evidence>